<dbReference type="PANTHER" id="PTHR33308">
    <property type="entry name" value="PEPTIDOGLYCAN HYDROLASE FLGJ"/>
    <property type="match status" value="1"/>
</dbReference>
<comment type="similarity">
    <text evidence="4">In the C-terminal section; belongs to the glycosyl hydrolase 73 family.</text>
</comment>
<dbReference type="EMBL" id="VLKW01000004">
    <property type="protein sequence ID" value="TWI47447.1"/>
    <property type="molecule type" value="Genomic_DNA"/>
</dbReference>
<dbReference type="Pfam" id="PF01832">
    <property type="entry name" value="Glucosaminidase"/>
    <property type="match status" value="1"/>
</dbReference>
<keyword evidence="13" id="KW-0282">Flagellum</keyword>
<dbReference type="InterPro" id="IPR051056">
    <property type="entry name" value="Glycosyl_Hydrolase_73"/>
</dbReference>
<dbReference type="FunFam" id="2.10.70.40:FF:000001">
    <property type="entry name" value="Flagellar assembly peptidoglycan hydrolase FlgJ"/>
    <property type="match status" value="1"/>
</dbReference>
<evidence type="ECO:0000256" key="6">
    <source>
        <dbReference type="ARBA" id="ARBA00022764"/>
    </source>
</evidence>
<evidence type="ECO:0000256" key="2">
    <source>
        <dbReference type="ARBA" id="ARBA00004418"/>
    </source>
</evidence>
<dbReference type="Gene3D" id="2.10.70.40">
    <property type="entry name" value="peptidoglycan hydrolase"/>
    <property type="match status" value="1"/>
</dbReference>
<dbReference type="Proteomes" id="UP000437862">
    <property type="component" value="Chromosome"/>
</dbReference>
<reference evidence="13" key="2">
    <citation type="submission" date="2019-07" db="EMBL/GenBank/DDBJ databases">
        <authorList>
            <person name="Whitman W."/>
            <person name="Huntemann M."/>
            <person name="Clum A."/>
            <person name="Pillay M."/>
            <person name="Palaniappan K."/>
            <person name="Varghese N."/>
            <person name="Mikhailova N."/>
            <person name="Stamatis D."/>
            <person name="Reddy T."/>
            <person name="Daum C."/>
            <person name="Shapiro N."/>
            <person name="Ivanova N."/>
            <person name="Kyrpides N."/>
            <person name="Woyke T."/>
        </authorList>
    </citation>
    <scope>NUCLEOTIDE SEQUENCE</scope>
    <source>
        <strain evidence="13">CGMCC 1.10685</strain>
    </source>
</reference>
<organism evidence="13 14">
    <name type="scientific">Pseudoduganella flava</name>
    <dbReference type="NCBI Taxonomy" id="871742"/>
    <lineage>
        <taxon>Bacteria</taxon>
        <taxon>Pseudomonadati</taxon>
        <taxon>Pseudomonadota</taxon>
        <taxon>Betaproteobacteria</taxon>
        <taxon>Burkholderiales</taxon>
        <taxon>Oxalobacteraceae</taxon>
        <taxon>Telluria group</taxon>
        <taxon>Pseudoduganella</taxon>
    </lineage>
</organism>
<reference evidence="12 15" key="3">
    <citation type="submission" date="2019-12" db="EMBL/GenBank/DDBJ databases">
        <title>Draft Genome Sequences of Six Type Strains of the Genus Massilia.</title>
        <authorList>
            <person name="Miess H."/>
            <person name="Frediansyah A."/>
            <person name="Goeker M."/>
            <person name="Gross H."/>
        </authorList>
    </citation>
    <scope>NUCLEOTIDE SEQUENCE [LARGE SCALE GENOMIC DNA]</scope>
    <source>
        <strain evidence="12 15">DSM 26639</strain>
    </source>
</reference>
<dbReference type="PANTHER" id="PTHR33308:SF9">
    <property type="entry name" value="PEPTIDOGLYCAN HYDROLASE FLGJ"/>
    <property type="match status" value="1"/>
</dbReference>
<keyword evidence="7 12" id="KW-0378">Hydrolase</keyword>
<dbReference type="InterPro" id="IPR019301">
    <property type="entry name" value="Flagellar_prot_FlgJ_N"/>
</dbReference>
<evidence type="ECO:0000256" key="1">
    <source>
        <dbReference type="ARBA" id="ARBA00002954"/>
    </source>
</evidence>
<dbReference type="GO" id="GO:0004040">
    <property type="term" value="F:amidase activity"/>
    <property type="evidence" value="ECO:0007669"/>
    <property type="project" value="InterPro"/>
</dbReference>
<dbReference type="EMBL" id="CP046904">
    <property type="protein sequence ID" value="QGZ39253.1"/>
    <property type="molecule type" value="Genomic_DNA"/>
</dbReference>
<evidence type="ECO:0000259" key="11">
    <source>
        <dbReference type="SMART" id="SM00047"/>
    </source>
</evidence>
<evidence type="ECO:0000256" key="8">
    <source>
        <dbReference type="ARBA" id="ARBA00023295"/>
    </source>
</evidence>
<dbReference type="NCBIfam" id="TIGR02541">
    <property type="entry name" value="flagell_FlgJ"/>
    <property type="match status" value="1"/>
</dbReference>
<evidence type="ECO:0000256" key="3">
    <source>
        <dbReference type="ARBA" id="ARBA00006880"/>
    </source>
</evidence>
<sequence>MIRQTSTPTDLSANLALDSKGLAELRQGAKAGSPEALKTASTQFEAMFVGMMLKSMRDATPQDGLLDNSQTKMFTTMLDQQTSQNIAKKGMGLADVLVRQLSKTTGIQPNDTEVPDGGFTRAMLDAAKLQRSIDAAGGSGAADAATTSTPSTSRHAHVRAFQDKLSSHAEEASRATGIPAKFMLGQAALESGWGRREIKGADGTNSYNLFGIKAGSDWKGKTVDVTTTEYVNGRPQRKVERFRAYDSYADSFKDYAKLITDNPRYEKVLASAGDATAFARGLQKAGYATDPNYATKLATIIKKTLA</sequence>
<evidence type="ECO:0000256" key="7">
    <source>
        <dbReference type="ARBA" id="ARBA00022801"/>
    </source>
</evidence>
<dbReference type="Proteomes" id="UP000315112">
    <property type="component" value="Unassembled WGS sequence"/>
</dbReference>
<evidence type="ECO:0000256" key="10">
    <source>
        <dbReference type="ARBA" id="ARBA00030835"/>
    </source>
</evidence>
<accession>A0A562PSM5</accession>
<comment type="similarity">
    <text evidence="3">In the N-terminal section; belongs to the FlgJ family.</text>
</comment>
<dbReference type="PRINTS" id="PR01002">
    <property type="entry name" value="FLGFLGJ"/>
</dbReference>
<dbReference type="GO" id="GO:0044780">
    <property type="term" value="P:bacterial-type flagellum assembly"/>
    <property type="evidence" value="ECO:0007669"/>
    <property type="project" value="InterPro"/>
</dbReference>
<name>A0A562PSM5_9BURK</name>
<dbReference type="Pfam" id="PF10135">
    <property type="entry name" value="Rod-binding"/>
    <property type="match status" value="1"/>
</dbReference>
<evidence type="ECO:0000313" key="14">
    <source>
        <dbReference type="Proteomes" id="UP000315112"/>
    </source>
</evidence>
<gene>
    <name evidence="12" type="primary">flgJ</name>
    <name evidence="12" type="ORF">GO485_09480</name>
    <name evidence="13" type="ORF">IP92_02507</name>
</gene>
<keyword evidence="13" id="KW-0966">Cell projection</keyword>
<comment type="subcellular location">
    <subcellularLocation>
        <location evidence="2">Periplasm</location>
    </subcellularLocation>
</comment>
<evidence type="ECO:0000256" key="4">
    <source>
        <dbReference type="ARBA" id="ARBA00007974"/>
    </source>
</evidence>
<evidence type="ECO:0000256" key="9">
    <source>
        <dbReference type="ARBA" id="ARBA00023316"/>
    </source>
</evidence>
<evidence type="ECO:0000256" key="5">
    <source>
        <dbReference type="ARBA" id="ARBA00013433"/>
    </source>
</evidence>
<feature type="domain" description="Mannosyl-glycoprotein endo-beta-N-acetylglucosamidase-like" evidence="11">
    <location>
        <begin position="151"/>
        <end position="305"/>
    </location>
</feature>
<comment type="function">
    <text evidence="1">Flagellum-specific muramidase which hydrolyzes the peptidoglycan layer to assemble the rod structure in the periplasmic space.</text>
</comment>
<dbReference type="InterPro" id="IPR002901">
    <property type="entry name" value="MGlyc_endo_b_GlcNAc-like_dom"/>
</dbReference>
<dbReference type="GO" id="GO:0071973">
    <property type="term" value="P:bacterial-type flagellum-dependent cell motility"/>
    <property type="evidence" value="ECO:0007669"/>
    <property type="project" value="TreeGrafter"/>
</dbReference>
<reference evidence="13 14" key="1">
    <citation type="journal article" date="2015" name="Stand. Genomic Sci.">
        <title>Genomic Encyclopedia of Bacterial and Archaeal Type Strains, Phase III: the genomes of soil and plant-associated and newly described type strains.</title>
        <authorList>
            <person name="Whitman W.B."/>
            <person name="Woyke T."/>
            <person name="Klenk H.P."/>
            <person name="Zhou Y."/>
            <person name="Lilburn T.G."/>
            <person name="Beck B.J."/>
            <person name="De Vos P."/>
            <person name="Vandamme P."/>
            <person name="Eisen J.A."/>
            <person name="Garrity G."/>
            <person name="Hugenholtz P."/>
            <person name="Kyrpides N.C."/>
        </authorList>
    </citation>
    <scope>NUCLEOTIDE SEQUENCE [LARGE SCALE GENOMIC DNA]</scope>
    <source>
        <strain evidence="13 14">CGMCC 1.10685</strain>
    </source>
</reference>
<dbReference type="InterPro" id="IPR013377">
    <property type="entry name" value="FlgJ"/>
</dbReference>
<dbReference type="AlphaFoldDB" id="A0A562PSM5"/>
<protein>
    <recommendedName>
        <fullName evidence="5">Peptidoglycan hydrolase FlgJ</fullName>
    </recommendedName>
    <alternativeName>
        <fullName evidence="10">Muramidase FlgJ</fullName>
    </alternativeName>
</protein>
<keyword evidence="9" id="KW-0961">Cell wall biogenesis/degradation</keyword>
<dbReference type="RefSeq" id="WP_145875241.1">
    <property type="nucleotide sequence ID" value="NZ_CP046904.1"/>
</dbReference>
<dbReference type="Gene3D" id="1.10.530.10">
    <property type="match status" value="1"/>
</dbReference>
<dbReference type="OrthoDB" id="289937at2"/>
<keyword evidence="13" id="KW-0969">Cilium</keyword>
<keyword evidence="15" id="KW-1185">Reference proteome</keyword>
<dbReference type="GO" id="GO:0042597">
    <property type="term" value="C:periplasmic space"/>
    <property type="evidence" value="ECO:0007669"/>
    <property type="project" value="UniProtKB-SubCell"/>
</dbReference>
<dbReference type="GO" id="GO:0071555">
    <property type="term" value="P:cell wall organization"/>
    <property type="evidence" value="ECO:0007669"/>
    <property type="project" value="UniProtKB-KW"/>
</dbReference>
<evidence type="ECO:0000313" key="13">
    <source>
        <dbReference type="EMBL" id="TWI47447.1"/>
    </source>
</evidence>
<dbReference type="GO" id="GO:0016798">
    <property type="term" value="F:hydrolase activity, acting on glycosyl bonds"/>
    <property type="evidence" value="ECO:0007669"/>
    <property type="project" value="UniProtKB-KW"/>
</dbReference>
<keyword evidence="6" id="KW-0574">Periplasm</keyword>
<keyword evidence="8" id="KW-0326">Glycosidase</keyword>
<proteinExistence type="inferred from homology"/>
<dbReference type="SMART" id="SM00047">
    <property type="entry name" value="LYZ2"/>
    <property type="match status" value="1"/>
</dbReference>
<evidence type="ECO:0000313" key="15">
    <source>
        <dbReference type="Proteomes" id="UP000437862"/>
    </source>
</evidence>
<evidence type="ECO:0000313" key="12">
    <source>
        <dbReference type="EMBL" id="QGZ39253.1"/>
    </source>
</evidence>